<dbReference type="Gene3D" id="2.60.120.620">
    <property type="entry name" value="q2cbj1_9rhob like domain"/>
    <property type="match status" value="1"/>
</dbReference>
<reference evidence="1" key="1">
    <citation type="submission" date="2023-03" db="EMBL/GenBank/DDBJ databases">
        <authorList>
            <person name="Steffen K."/>
            <person name="Cardenas P."/>
        </authorList>
    </citation>
    <scope>NUCLEOTIDE SEQUENCE</scope>
</reference>
<proteinExistence type="predicted"/>
<sequence length="253" mass="28652">MIQRLTEAGDRLMKSFEYHGYYAHQRDGLVQEPAFADLATQSKAVPLILQLLGTNIHITNTALIYKHPQAPEEPDNRNWHRDVGVHLDVGHEGCPRVGLKIGYCLTDFSVPNSGATWFIRKSHKLGKPLGIPEGDVDPLVYDEPLLRAGDAFLFESRIYHAAGLNFRDNISKVAIYGYHYRWIKPDYYLRYYNDSLQPNETLVENLDDLGRQFLGASTDTQGRRDPNGVHWAGTEWAAAHNLNLEQAPQVVTI</sequence>
<keyword evidence="2" id="KW-1185">Reference proteome</keyword>
<organism evidence="1 2">
    <name type="scientific">Geodia barretti</name>
    <name type="common">Barrett's horny sponge</name>
    <dbReference type="NCBI Taxonomy" id="519541"/>
    <lineage>
        <taxon>Eukaryota</taxon>
        <taxon>Metazoa</taxon>
        <taxon>Porifera</taxon>
        <taxon>Demospongiae</taxon>
        <taxon>Heteroscleromorpha</taxon>
        <taxon>Tetractinellida</taxon>
        <taxon>Astrophorina</taxon>
        <taxon>Geodiidae</taxon>
        <taxon>Geodia</taxon>
    </lineage>
</organism>
<dbReference type="InterPro" id="IPR008775">
    <property type="entry name" value="Phytyl_CoA_dOase-like"/>
</dbReference>
<evidence type="ECO:0000313" key="2">
    <source>
        <dbReference type="Proteomes" id="UP001174909"/>
    </source>
</evidence>
<evidence type="ECO:0008006" key="3">
    <source>
        <dbReference type="Google" id="ProtNLM"/>
    </source>
</evidence>
<dbReference type="AlphaFoldDB" id="A0AA35RHB0"/>
<accession>A0AA35RHB0</accession>
<dbReference type="Proteomes" id="UP001174909">
    <property type="component" value="Unassembled WGS sequence"/>
</dbReference>
<evidence type="ECO:0000313" key="1">
    <source>
        <dbReference type="EMBL" id="CAI8010112.1"/>
    </source>
</evidence>
<dbReference type="SUPFAM" id="SSF51197">
    <property type="entry name" value="Clavaminate synthase-like"/>
    <property type="match status" value="1"/>
</dbReference>
<gene>
    <name evidence="1" type="ORF">GBAR_LOCUS6694</name>
</gene>
<dbReference type="Pfam" id="PF05721">
    <property type="entry name" value="PhyH"/>
    <property type="match status" value="1"/>
</dbReference>
<dbReference type="EMBL" id="CASHTH010001009">
    <property type="protein sequence ID" value="CAI8010112.1"/>
    <property type="molecule type" value="Genomic_DNA"/>
</dbReference>
<name>A0AA35RHB0_GEOBA</name>
<protein>
    <recommendedName>
        <fullName evidence="3">Phytanoyl-CoA dioxygenase family protein</fullName>
    </recommendedName>
</protein>
<comment type="caution">
    <text evidence="1">The sequence shown here is derived from an EMBL/GenBank/DDBJ whole genome shotgun (WGS) entry which is preliminary data.</text>
</comment>